<dbReference type="InterPro" id="IPR014905">
    <property type="entry name" value="HIRAN"/>
</dbReference>
<keyword evidence="1" id="KW-0479">Metal-binding</keyword>
<evidence type="ECO:0000256" key="2">
    <source>
        <dbReference type="ARBA" id="ARBA00022801"/>
    </source>
</evidence>
<keyword evidence="5" id="KW-1185">Reference proteome</keyword>
<feature type="domain" description="HIRAN" evidence="3">
    <location>
        <begin position="4"/>
        <end position="103"/>
    </location>
</feature>
<name>A0A2W7MUI0_9BACT</name>
<dbReference type="EMBL" id="QKZK01000036">
    <property type="protein sequence ID" value="PZX11795.1"/>
    <property type="molecule type" value="Genomic_DNA"/>
</dbReference>
<dbReference type="GO" id="GO:0016818">
    <property type="term" value="F:hydrolase activity, acting on acid anhydrides, in phosphorus-containing anhydrides"/>
    <property type="evidence" value="ECO:0007669"/>
    <property type="project" value="InterPro"/>
</dbReference>
<evidence type="ECO:0000313" key="4">
    <source>
        <dbReference type="EMBL" id="PZX11795.1"/>
    </source>
</evidence>
<gene>
    <name evidence="4" type="ORF">LX69_03028</name>
</gene>
<dbReference type="AlphaFoldDB" id="A0A2W7MUI0"/>
<proteinExistence type="predicted"/>
<keyword evidence="2" id="KW-0378">Hydrolase</keyword>
<evidence type="ECO:0000259" key="3">
    <source>
        <dbReference type="SMART" id="SM00910"/>
    </source>
</evidence>
<sequence length="110" mass="12807">MKRRHFTHFNISGFSYYEGPIVFNDLKIGTELRLVYEPDNKYDPKAVAIYFGDEKLGFVPRSDNNEISKLLEMGHDVFETRVQRIDATQHPENQVGVIVYVKKNDIQSEV</sequence>
<dbReference type="SMART" id="SM00910">
    <property type="entry name" value="HIRAN"/>
    <property type="match status" value="1"/>
</dbReference>
<dbReference type="GO" id="GO:0003676">
    <property type="term" value="F:nucleic acid binding"/>
    <property type="evidence" value="ECO:0007669"/>
    <property type="project" value="InterPro"/>
</dbReference>
<reference evidence="4 5" key="1">
    <citation type="submission" date="2018-06" db="EMBL/GenBank/DDBJ databases">
        <title>Genomic Encyclopedia of Archaeal and Bacterial Type Strains, Phase II (KMG-II): from individual species to whole genera.</title>
        <authorList>
            <person name="Goeker M."/>
        </authorList>
    </citation>
    <scope>NUCLEOTIDE SEQUENCE [LARGE SCALE GENOMIC DNA]</scope>
    <source>
        <strain evidence="4 5">DSM 6779</strain>
    </source>
</reference>
<dbReference type="Gene3D" id="3.30.70.2330">
    <property type="match status" value="1"/>
</dbReference>
<protein>
    <submittedName>
        <fullName evidence="4">HIRAN domain-containing protein</fullName>
    </submittedName>
</protein>
<dbReference type="GO" id="GO:0008270">
    <property type="term" value="F:zinc ion binding"/>
    <property type="evidence" value="ECO:0007669"/>
    <property type="project" value="InterPro"/>
</dbReference>
<dbReference type="Pfam" id="PF08797">
    <property type="entry name" value="HIRAN"/>
    <property type="match status" value="1"/>
</dbReference>
<organism evidence="4 5">
    <name type="scientific">Breznakibacter xylanolyticus</name>
    <dbReference type="NCBI Taxonomy" id="990"/>
    <lineage>
        <taxon>Bacteria</taxon>
        <taxon>Pseudomonadati</taxon>
        <taxon>Bacteroidota</taxon>
        <taxon>Bacteroidia</taxon>
        <taxon>Marinilabiliales</taxon>
        <taxon>Marinilabiliaceae</taxon>
        <taxon>Breznakibacter</taxon>
    </lineage>
</organism>
<accession>A0A2W7MUI0</accession>
<comment type="caution">
    <text evidence="4">The sequence shown here is derived from an EMBL/GenBank/DDBJ whole genome shotgun (WGS) entry which is preliminary data.</text>
</comment>
<dbReference type="OrthoDB" id="1332840at2"/>
<evidence type="ECO:0000256" key="1">
    <source>
        <dbReference type="ARBA" id="ARBA00022723"/>
    </source>
</evidence>
<dbReference type="Proteomes" id="UP000249239">
    <property type="component" value="Unassembled WGS sequence"/>
</dbReference>
<dbReference type="RefSeq" id="WP_111446839.1">
    <property type="nucleotide sequence ID" value="NZ_QKZK01000036.1"/>
</dbReference>
<evidence type="ECO:0000313" key="5">
    <source>
        <dbReference type="Proteomes" id="UP000249239"/>
    </source>
</evidence>